<protein>
    <submittedName>
        <fullName evidence="3">Xyloside transporter</fullName>
    </submittedName>
</protein>
<dbReference type="EMBL" id="UGLZ01000005">
    <property type="protein sequence ID" value="STV62071.1"/>
    <property type="molecule type" value="Genomic_DNA"/>
</dbReference>
<dbReference type="GO" id="GO:0008643">
    <property type="term" value="P:carbohydrate transport"/>
    <property type="evidence" value="ECO:0007669"/>
    <property type="project" value="InterPro"/>
</dbReference>
<dbReference type="Gene3D" id="1.20.1250.20">
    <property type="entry name" value="MFS general substrate transporter like domains"/>
    <property type="match status" value="1"/>
</dbReference>
<evidence type="ECO:0000256" key="2">
    <source>
        <dbReference type="SAM" id="Phobius"/>
    </source>
</evidence>
<dbReference type="InterPro" id="IPR039672">
    <property type="entry name" value="MFS_2"/>
</dbReference>
<dbReference type="AlphaFoldDB" id="A0A378C583"/>
<name>A0A378C583_KLEPO</name>
<proteinExistence type="inferred from homology"/>
<dbReference type="PANTHER" id="PTHR11328:SF24">
    <property type="entry name" value="MAJOR FACILITATOR SUPERFAMILY (MFS) PROFILE DOMAIN-CONTAINING PROTEIN"/>
    <property type="match status" value="1"/>
</dbReference>
<organism evidence="3 4">
    <name type="scientific">Klebsiella pneumoniae subsp. ozaenae</name>
    <dbReference type="NCBI Taxonomy" id="574"/>
    <lineage>
        <taxon>Bacteria</taxon>
        <taxon>Pseudomonadati</taxon>
        <taxon>Pseudomonadota</taxon>
        <taxon>Gammaproteobacteria</taxon>
        <taxon>Enterobacterales</taxon>
        <taxon>Enterobacteriaceae</taxon>
        <taxon>Klebsiella/Raoultella group</taxon>
        <taxon>Klebsiella</taxon>
        <taxon>Klebsiella pneumoniae complex</taxon>
    </lineage>
</organism>
<accession>A0A378C583</accession>
<dbReference type="Proteomes" id="UP000255382">
    <property type="component" value="Unassembled WGS sequence"/>
</dbReference>
<feature type="transmembrane region" description="Helical" evidence="2">
    <location>
        <begin position="52"/>
        <end position="71"/>
    </location>
</feature>
<keyword evidence="2" id="KW-1133">Transmembrane helix</keyword>
<dbReference type="PANTHER" id="PTHR11328">
    <property type="entry name" value="MAJOR FACILITATOR SUPERFAMILY DOMAIN-CONTAINING PROTEIN"/>
    <property type="match status" value="1"/>
</dbReference>
<comment type="similarity">
    <text evidence="1">Belongs to the sodium:galactoside symporter (TC 2.A.2) family.</text>
</comment>
<gene>
    <name evidence="3" type="primary">uidB_2</name>
    <name evidence="3" type="ORF">NCTC5050_06997</name>
</gene>
<dbReference type="GO" id="GO:0015293">
    <property type="term" value="F:symporter activity"/>
    <property type="evidence" value="ECO:0007669"/>
    <property type="project" value="InterPro"/>
</dbReference>
<feature type="transmembrane region" description="Helical" evidence="2">
    <location>
        <begin position="21"/>
        <end position="46"/>
    </location>
</feature>
<reference evidence="3 4" key="1">
    <citation type="submission" date="2018-06" db="EMBL/GenBank/DDBJ databases">
        <authorList>
            <consortium name="Pathogen Informatics"/>
            <person name="Doyle S."/>
        </authorList>
    </citation>
    <scope>NUCLEOTIDE SEQUENCE [LARGE SCALE GENOMIC DNA]</scope>
    <source>
        <strain evidence="3 4">NCTC5050</strain>
    </source>
</reference>
<evidence type="ECO:0000256" key="1">
    <source>
        <dbReference type="ARBA" id="ARBA00009617"/>
    </source>
</evidence>
<dbReference type="Pfam" id="PF13347">
    <property type="entry name" value="MFS_2"/>
    <property type="match status" value="1"/>
</dbReference>
<sequence length="154" mass="17022">MSKNIMHSRHDEYHKLTRGERIGYGMGDFAQNLVFGTIGGFLALHMLTVNTISTATAGFIFLFVRIINVFWDPMVGTYVDKRTSKAGKYRPWLLRAGVPLVILSALLFAPIPGVKGSVAFAFIIYLALDLVYSLVNIPYGSLNASLTPRPGIDR</sequence>
<keyword evidence="2" id="KW-0472">Membrane</keyword>
<keyword evidence="2" id="KW-0812">Transmembrane</keyword>
<dbReference type="SUPFAM" id="SSF103473">
    <property type="entry name" value="MFS general substrate transporter"/>
    <property type="match status" value="1"/>
</dbReference>
<feature type="transmembrane region" description="Helical" evidence="2">
    <location>
        <begin position="117"/>
        <end position="139"/>
    </location>
</feature>
<evidence type="ECO:0000313" key="4">
    <source>
        <dbReference type="Proteomes" id="UP000255382"/>
    </source>
</evidence>
<keyword evidence="4" id="KW-1185">Reference proteome</keyword>
<evidence type="ECO:0000313" key="3">
    <source>
        <dbReference type="EMBL" id="STV62071.1"/>
    </source>
</evidence>
<dbReference type="InterPro" id="IPR036259">
    <property type="entry name" value="MFS_trans_sf"/>
</dbReference>
<dbReference type="GO" id="GO:0005886">
    <property type="term" value="C:plasma membrane"/>
    <property type="evidence" value="ECO:0007669"/>
    <property type="project" value="TreeGrafter"/>
</dbReference>
<feature type="transmembrane region" description="Helical" evidence="2">
    <location>
        <begin position="92"/>
        <end position="111"/>
    </location>
</feature>